<dbReference type="PANTHER" id="PTHR48475:SF1">
    <property type="entry name" value="RNASE H TYPE-1 DOMAIN-CONTAINING PROTEIN"/>
    <property type="match status" value="1"/>
</dbReference>
<dbReference type="GO" id="GO:0003964">
    <property type="term" value="F:RNA-directed DNA polymerase activity"/>
    <property type="evidence" value="ECO:0007669"/>
    <property type="project" value="UniProtKB-KW"/>
</dbReference>
<evidence type="ECO:0000313" key="3">
    <source>
        <dbReference type="Proteomes" id="UP000026915"/>
    </source>
</evidence>
<organism evidence="2 3">
    <name type="scientific">Theobroma cacao</name>
    <name type="common">Cacao</name>
    <name type="synonym">Cocoa</name>
    <dbReference type="NCBI Taxonomy" id="3641"/>
    <lineage>
        <taxon>Eukaryota</taxon>
        <taxon>Viridiplantae</taxon>
        <taxon>Streptophyta</taxon>
        <taxon>Embryophyta</taxon>
        <taxon>Tracheophyta</taxon>
        <taxon>Spermatophyta</taxon>
        <taxon>Magnoliopsida</taxon>
        <taxon>eudicotyledons</taxon>
        <taxon>Gunneridae</taxon>
        <taxon>Pentapetalae</taxon>
        <taxon>rosids</taxon>
        <taxon>malvids</taxon>
        <taxon>Malvales</taxon>
        <taxon>Malvaceae</taxon>
        <taxon>Byttnerioideae</taxon>
        <taxon>Theobroma</taxon>
    </lineage>
</organism>
<dbReference type="SUPFAM" id="SSF53098">
    <property type="entry name" value="Ribonuclease H-like"/>
    <property type="match status" value="1"/>
</dbReference>
<keyword evidence="2" id="KW-0695">RNA-directed DNA polymerase</keyword>
<dbReference type="HOGENOM" id="CLU_000384_6_0_1"/>
<dbReference type="Gene3D" id="1.10.340.70">
    <property type="match status" value="1"/>
</dbReference>
<dbReference type="PANTHER" id="PTHR48475">
    <property type="entry name" value="RIBONUCLEASE H"/>
    <property type="match status" value="1"/>
</dbReference>
<proteinExistence type="predicted"/>
<evidence type="ECO:0000313" key="2">
    <source>
        <dbReference type="EMBL" id="EOY26501.1"/>
    </source>
</evidence>
<dbReference type="Gramene" id="EOY26501">
    <property type="protein sequence ID" value="EOY26501"/>
    <property type="gene ID" value="TCM_028282"/>
</dbReference>
<keyword evidence="2" id="KW-0548">Nucleotidyltransferase</keyword>
<reference evidence="2 3" key="1">
    <citation type="journal article" date="2013" name="Genome Biol.">
        <title>The genome sequence of the most widely cultivated cacao type and its use to identify candidate genes regulating pod color.</title>
        <authorList>
            <person name="Motamayor J.C."/>
            <person name="Mockaitis K."/>
            <person name="Schmutz J."/>
            <person name="Haiminen N."/>
            <person name="Iii D.L."/>
            <person name="Cornejo O."/>
            <person name="Findley S.D."/>
            <person name="Zheng P."/>
            <person name="Utro F."/>
            <person name="Royaert S."/>
            <person name="Saski C."/>
            <person name="Jenkins J."/>
            <person name="Podicheti R."/>
            <person name="Zhao M."/>
            <person name="Scheffler B.E."/>
            <person name="Stack J.C."/>
            <person name="Feltus F.A."/>
            <person name="Mustiga G.M."/>
            <person name="Amores F."/>
            <person name="Phillips W."/>
            <person name="Marelli J.P."/>
            <person name="May G.D."/>
            <person name="Shapiro H."/>
            <person name="Ma J."/>
            <person name="Bustamante C.D."/>
            <person name="Schnell R.J."/>
            <person name="Main D."/>
            <person name="Gilbert D."/>
            <person name="Parida L."/>
            <person name="Kuhn D.N."/>
        </authorList>
    </citation>
    <scope>NUCLEOTIDE SEQUENCE [LARGE SCALE GENOMIC DNA]</scope>
    <source>
        <strain evidence="3">cv. Matina 1-6</strain>
    </source>
</reference>
<dbReference type="InterPro" id="IPR012337">
    <property type="entry name" value="RNaseH-like_sf"/>
</dbReference>
<sequence>MNFFLEGNILYKRSRDQTLLRCVDSTEAWRIVEEVHEGVCGAHASGHKLARQVMRAGYYWLTLETDCIDFARKCHKCQIYADKIHTPANSLHVLTSPWPFSMWGMDVIGLITPKASNGHRFILVAIDYFTKIITDNASNLNSSMMKEVCAKFKIKHHNSTPYHPKMNGEVEAANKNIKRIIEKMTDVYKDWHEKLPFALHAYRTTVRTSTGATPFSLVYGMEAVLPIEVEIPSLRVLKEVQLEEAEWVNACYEQLNLIEEKRLTALCHGQLYQKRMIRAYGKKAHPRQFREGELVLKRILPNQHDPRGKWTLNWEGPFVVKKAFSGGALILAEMDGREFSNPVNADAVKKYFA</sequence>
<protein>
    <submittedName>
        <fullName evidence="2">RNA-directed DNA polymerase (Reverse transcriptase), Ribonuclease H</fullName>
    </submittedName>
</protein>
<evidence type="ECO:0000259" key="1">
    <source>
        <dbReference type="PROSITE" id="PS50994"/>
    </source>
</evidence>
<dbReference type="Pfam" id="PF17921">
    <property type="entry name" value="Integrase_H2C2"/>
    <property type="match status" value="1"/>
</dbReference>
<dbReference type="InterPro" id="IPR001584">
    <property type="entry name" value="Integrase_cat-core"/>
</dbReference>
<dbReference type="InParanoid" id="A0A061GA98"/>
<dbReference type="InterPro" id="IPR041588">
    <property type="entry name" value="Integrase_H2C2"/>
</dbReference>
<dbReference type="InterPro" id="IPR036397">
    <property type="entry name" value="RNaseH_sf"/>
</dbReference>
<dbReference type="GO" id="GO:0015074">
    <property type="term" value="P:DNA integration"/>
    <property type="evidence" value="ECO:0007669"/>
    <property type="project" value="InterPro"/>
</dbReference>
<keyword evidence="3" id="KW-1185">Reference proteome</keyword>
<dbReference type="AlphaFoldDB" id="A0A061GA98"/>
<name>A0A061GA98_THECC</name>
<dbReference type="GO" id="GO:0003676">
    <property type="term" value="F:nucleic acid binding"/>
    <property type="evidence" value="ECO:0007669"/>
    <property type="project" value="InterPro"/>
</dbReference>
<feature type="domain" description="Integrase catalytic" evidence="1">
    <location>
        <begin position="132"/>
        <end position="222"/>
    </location>
</feature>
<dbReference type="eggNOG" id="KOG0017">
    <property type="taxonomic scope" value="Eukaryota"/>
</dbReference>
<accession>A0A061GA98</accession>
<dbReference type="EMBL" id="CM001884">
    <property type="protein sequence ID" value="EOY26501.1"/>
    <property type="molecule type" value="Genomic_DNA"/>
</dbReference>
<dbReference type="Proteomes" id="UP000026915">
    <property type="component" value="Chromosome 6"/>
</dbReference>
<dbReference type="Gene3D" id="3.30.420.10">
    <property type="entry name" value="Ribonuclease H-like superfamily/Ribonuclease H"/>
    <property type="match status" value="1"/>
</dbReference>
<keyword evidence="2" id="KW-0808">Transferase</keyword>
<dbReference type="PROSITE" id="PS50994">
    <property type="entry name" value="INTEGRASE"/>
    <property type="match status" value="1"/>
</dbReference>
<dbReference type="OMA" id="ANFIFET"/>
<gene>
    <name evidence="2" type="ORF">TCM_028282</name>
</gene>